<proteinExistence type="predicted"/>
<accession>A0A1H5L0Y8</accession>
<organism evidence="1 2">
    <name type="scientific">Ruania alba</name>
    <dbReference type="NCBI Taxonomy" id="648782"/>
    <lineage>
        <taxon>Bacteria</taxon>
        <taxon>Bacillati</taxon>
        <taxon>Actinomycetota</taxon>
        <taxon>Actinomycetes</taxon>
        <taxon>Micrococcales</taxon>
        <taxon>Ruaniaceae</taxon>
        <taxon>Ruania</taxon>
    </lineage>
</organism>
<evidence type="ECO:0000313" key="1">
    <source>
        <dbReference type="EMBL" id="SEE70634.1"/>
    </source>
</evidence>
<dbReference type="RefSeq" id="WP_089773496.1">
    <property type="nucleotide sequence ID" value="NZ_FNTX01000002.1"/>
</dbReference>
<dbReference type="Proteomes" id="UP000199220">
    <property type="component" value="Unassembled WGS sequence"/>
</dbReference>
<keyword evidence="2" id="KW-1185">Reference proteome</keyword>
<name>A0A1H5L0Y8_9MICO</name>
<evidence type="ECO:0000313" key="2">
    <source>
        <dbReference type="Proteomes" id="UP000199220"/>
    </source>
</evidence>
<gene>
    <name evidence="1" type="ORF">SAMN04488554_2555</name>
</gene>
<reference evidence="2" key="1">
    <citation type="submission" date="2016-10" db="EMBL/GenBank/DDBJ databases">
        <authorList>
            <person name="Varghese N."/>
            <person name="Submissions S."/>
        </authorList>
    </citation>
    <scope>NUCLEOTIDE SEQUENCE [LARGE SCALE GENOMIC DNA]</scope>
    <source>
        <strain evidence="2">DSM 21368</strain>
    </source>
</reference>
<dbReference type="AlphaFoldDB" id="A0A1H5L0Y8"/>
<dbReference type="EMBL" id="FNTX01000002">
    <property type="protein sequence ID" value="SEE70634.1"/>
    <property type="molecule type" value="Genomic_DNA"/>
</dbReference>
<sequence>MYVRELEQSLRGDEDGGGELSTFQAVLRFKRGGEKVMAYAWLIEFADLTHVFLFEYAEPKGASRRRPSRPGARSGESP</sequence>
<protein>
    <submittedName>
        <fullName evidence="1">Uncharacterized protein</fullName>
    </submittedName>
</protein>